<dbReference type="PANTHER" id="PTHR19343:SF17">
    <property type="entry name" value="IG-LIKE DOMAIN-CONTAINING PROTEIN"/>
    <property type="match status" value="1"/>
</dbReference>
<dbReference type="InterPro" id="IPR003599">
    <property type="entry name" value="Ig_sub"/>
</dbReference>
<evidence type="ECO:0000256" key="5">
    <source>
        <dbReference type="ARBA" id="ARBA00023319"/>
    </source>
</evidence>
<keyword evidence="2" id="KW-0391">Immunity</keyword>
<dbReference type="InterPro" id="IPR036179">
    <property type="entry name" value="Ig-like_dom_sf"/>
</dbReference>
<dbReference type="GO" id="GO:0042101">
    <property type="term" value="C:T cell receptor complex"/>
    <property type="evidence" value="ECO:0007669"/>
    <property type="project" value="UniProtKB-KW"/>
</dbReference>
<dbReference type="InterPro" id="IPR051006">
    <property type="entry name" value="TCR_variable_domain"/>
</dbReference>
<dbReference type="Gene3D" id="2.60.40.10">
    <property type="entry name" value="Immunoglobulins"/>
    <property type="match status" value="1"/>
</dbReference>
<feature type="signal peptide" evidence="8">
    <location>
        <begin position="1"/>
        <end position="22"/>
    </location>
</feature>
<dbReference type="GO" id="GO:0002250">
    <property type="term" value="P:adaptive immune response"/>
    <property type="evidence" value="ECO:0007669"/>
    <property type="project" value="UniProtKB-KW"/>
</dbReference>
<keyword evidence="3" id="KW-1064">Adaptive immunity</keyword>
<evidence type="ECO:0000259" key="9">
    <source>
        <dbReference type="PROSITE" id="PS50835"/>
    </source>
</evidence>
<reference evidence="10" key="2">
    <citation type="submission" date="2025-08" db="UniProtKB">
        <authorList>
            <consortium name="Ensembl"/>
        </authorList>
    </citation>
    <scope>IDENTIFICATION</scope>
</reference>
<evidence type="ECO:0000256" key="8">
    <source>
        <dbReference type="SAM" id="SignalP"/>
    </source>
</evidence>
<evidence type="ECO:0000256" key="6">
    <source>
        <dbReference type="ARBA" id="ARBA00038651"/>
    </source>
</evidence>
<dbReference type="InterPro" id="IPR007110">
    <property type="entry name" value="Ig-like_dom"/>
</dbReference>
<keyword evidence="11" id="KW-1185">Reference proteome</keyword>
<dbReference type="SUPFAM" id="SSF48726">
    <property type="entry name" value="Immunoglobulin"/>
    <property type="match status" value="1"/>
</dbReference>
<evidence type="ECO:0000256" key="7">
    <source>
        <dbReference type="ARBA" id="ARBA00043266"/>
    </source>
</evidence>
<evidence type="ECO:0000256" key="1">
    <source>
        <dbReference type="ARBA" id="ARBA00022729"/>
    </source>
</evidence>
<dbReference type="Pfam" id="PF07686">
    <property type="entry name" value="V-set"/>
    <property type="match status" value="1"/>
</dbReference>
<gene>
    <name evidence="10" type="primary">TRAV24</name>
</gene>
<reference evidence="10 11" key="1">
    <citation type="submission" date="2013-03" db="EMBL/GenBank/DDBJ databases">
        <authorList>
            <person name="Warren W."/>
            <person name="Wilson R.K."/>
        </authorList>
    </citation>
    <scope>NUCLEOTIDE SEQUENCE</scope>
</reference>
<sequence length="173" mass="19995">MEKNPLAAPLLILWLHLDCVSSILNVEQSPQSLHVQEGDSTNFTCSFPSSNFYALHWYRWETAKIPKALFVMTLNGDEKKKGRISVTLNTKEGYSYLYIKGSQPEDSATYLCAFAQCCSGTCSPYANLCLVLHYYQHWQRTMSRMEKTNPLNYSFFFKRIMLTWKNKHASDHS</sequence>
<dbReference type="PROSITE" id="PS50835">
    <property type="entry name" value="IG_LIKE"/>
    <property type="match status" value="1"/>
</dbReference>
<keyword evidence="5" id="KW-0393">Immunoglobulin domain</keyword>
<accession>A0A7N9DB69</accession>
<dbReference type="InterPro" id="IPR013783">
    <property type="entry name" value="Ig-like_fold"/>
</dbReference>
<keyword evidence="7" id="KW-1279">T cell receptor</keyword>
<dbReference type="SMART" id="SM00406">
    <property type="entry name" value="IGv"/>
    <property type="match status" value="1"/>
</dbReference>
<feature type="chain" id="PRO_5031210159" evidence="8">
    <location>
        <begin position="23"/>
        <end position="173"/>
    </location>
</feature>
<dbReference type="PANTHER" id="PTHR19343">
    <property type="entry name" value="T CELL RECEPTOR ALPHA VARIABLE 1-2"/>
    <property type="match status" value="1"/>
</dbReference>
<dbReference type="Proteomes" id="UP000233100">
    <property type="component" value="Chromosome 7"/>
</dbReference>
<organism evidence="10 11">
    <name type="scientific">Macaca fascicularis</name>
    <name type="common">Crab-eating macaque</name>
    <name type="synonym">Cynomolgus monkey</name>
    <dbReference type="NCBI Taxonomy" id="9541"/>
    <lineage>
        <taxon>Eukaryota</taxon>
        <taxon>Metazoa</taxon>
        <taxon>Chordata</taxon>
        <taxon>Craniata</taxon>
        <taxon>Vertebrata</taxon>
        <taxon>Euteleostomi</taxon>
        <taxon>Mammalia</taxon>
        <taxon>Eutheria</taxon>
        <taxon>Euarchontoglires</taxon>
        <taxon>Primates</taxon>
        <taxon>Haplorrhini</taxon>
        <taxon>Catarrhini</taxon>
        <taxon>Cercopithecidae</taxon>
        <taxon>Cercopithecinae</taxon>
        <taxon>Macaca</taxon>
    </lineage>
</organism>
<dbReference type="SMART" id="SM00409">
    <property type="entry name" value="IG"/>
    <property type="match status" value="1"/>
</dbReference>
<dbReference type="InterPro" id="IPR013106">
    <property type="entry name" value="Ig_V-set"/>
</dbReference>
<dbReference type="GO" id="GO:0042605">
    <property type="term" value="F:peptide antigen binding"/>
    <property type="evidence" value="ECO:0007669"/>
    <property type="project" value="TreeGrafter"/>
</dbReference>
<dbReference type="AlphaFoldDB" id="A0A7N9DB69"/>
<keyword evidence="4" id="KW-0675">Receptor</keyword>
<evidence type="ECO:0000256" key="2">
    <source>
        <dbReference type="ARBA" id="ARBA00022859"/>
    </source>
</evidence>
<keyword evidence="1 8" id="KW-0732">Signal</keyword>
<evidence type="ECO:0000313" key="11">
    <source>
        <dbReference type="Proteomes" id="UP000233100"/>
    </source>
</evidence>
<name>A0A7N9DB69_MACFA</name>
<feature type="domain" description="Ig-like" evidence="9">
    <location>
        <begin position="9"/>
        <end position="112"/>
    </location>
</feature>
<dbReference type="CDD" id="cd04983">
    <property type="entry name" value="IgV_TCR_alpha"/>
    <property type="match status" value="1"/>
</dbReference>
<dbReference type="Ensembl" id="ENSMFAT00000091641.1">
    <property type="protein sequence ID" value="ENSMFAP00000061520.1"/>
    <property type="gene ID" value="ENSMFAG00000050698.1"/>
</dbReference>
<proteinExistence type="predicted"/>
<evidence type="ECO:0000256" key="3">
    <source>
        <dbReference type="ARBA" id="ARBA00023130"/>
    </source>
</evidence>
<dbReference type="GeneTree" id="ENSGT00940000163717"/>
<protein>
    <submittedName>
        <fullName evidence="10">T cell receptor alpha variable 24</fullName>
    </submittedName>
</protein>
<evidence type="ECO:0000256" key="4">
    <source>
        <dbReference type="ARBA" id="ARBA00023170"/>
    </source>
</evidence>
<comment type="subunit">
    <text evidence="6">Alpha-beta TR is a heterodimer composed of an alpha and beta chain; disulfide-linked. The alpha-beta TR is associated with the transmembrane signaling CD3 coreceptor proteins to form the TR-CD3 (TcR or TCR). The assembly of alpha-beta TR heterodimers with CD3 occurs in the endoplasmic reticulum where a single alpha-beta TR heterodimer associates with one CD3D-CD3E heterodimer, one CD3G-CD3E heterodimer and one CD247 homodimer forming a stable octameric structure. CD3D-CD3E and CD3G-CD3E heterodimers preferentially associate with TR alpha and TR beta chains, respectively. The association of the CD247 homodimer is the last step of TcR assembly in the endoplasmic reticulum and is required for transport to the cell surface.</text>
</comment>
<evidence type="ECO:0000313" key="10">
    <source>
        <dbReference type="Ensembl" id="ENSMFAP00000061520.1"/>
    </source>
</evidence>
<reference evidence="10" key="3">
    <citation type="submission" date="2025-09" db="UniProtKB">
        <authorList>
            <consortium name="Ensembl"/>
        </authorList>
    </citation>
    <scope>IDENTIFICATION</scope>
</reference>